<dbReference type="InterPro" id="IPR050490">
    <property type="entry name" value="Bact_solute-bd_prot1"/>
</dbReference>
<protein>
    <submittedName>
        <fullName evidence="6">Carbohydrate ABC transporter substrate-binding protein (CUT1 family)</fullName>
    </submittedName>
</protein>
<dbReference type="InterPro" id="IPR006059">
    <property type="entry name" value="SBP"/>
</dbReference>
<feature type="compositionally biased region" description="Low complexity" evidence="4">
    <location>
        <begin position="7"/>
        <end position="29"/>
    </location>
</feature>
<evidence type="ECO:0000256" key="3">
    <source>
        <dbReference type="ARBA" id="ARBA00022729"/>
    </source>
</evidence>
<evidence type="ECO:0000313" key="6">
    <source>
        <dbReference type="EMBL" id="PSK89159.1"/>
    </source>
</evidence>
<keyword evidence="3" id="KW-0732">Signal</keyword>
<evidence type="ECO:0000256" key="2">
    <source>
        <dbReference type="ARBA" id="ARBA00022448"/>
    </source>
</evidence>
<evidence type="ECO:0000256" key="4">
    <source>
        <dbReference type="SAM" id="MobiDB-lite"/>
    </source>
</evidence>
<feature type="compositionally biased region" description="Basic and acidic residues" evidence="4">
    <location>
        <begin position="442"/>
        <end position="453"/>
    </location>
</feature>
<keyword evidence="7" id="KW-1185">Reference proteome</keyword>
<organism evidence="6 7">
    <name type="scientific">Murinocardiopsis flavida</name>
    <dbReference type="NCBI Taxonomy" id="645275"/>
    <lineage>
        <taxon>Bacteria</taxon>
        <taxon>Bacillati</taxon>
        <taxon>Actinomycetota</taxon>
        <taxon>Actinomycetes</taxon>
        <taxon>Streptosporangiales</taxon>
        <taxon>Nocardiopsidaceae</taxon>
        <taxon>Murinocardiopsis</taxon>
    </lineage>
</organism>
<proteinExistence type="inferred from homology"/>
<dbReference type="Pfam" id="PF13416">
    <property type="entry name" value="SBP_bac_8"/>
    <property type="match status" value="1"/>
</dbReference>
<comment type="similarity">
    <text evidence="1">Belongs to the bacterial solute-binding protein 1 family.</text>
</comment>
<name>A0A2P8CW49_9ACTN</name>
<feature type="transmembrane region" description="Helical" evidence="5">
    <location>
        <begin position="47"/>
        <end position="69"/>
    </location>
</feature>
<feature type="region of interest" description="Disordered" evidence="4">
    <location>
        <begin position="434"/>
        <end position="453"/>
    </location>
</feature>
<dbReference type="Proteomes" id="UP000240542">
    <property type="component" value="Unassembled WGS sequence"/>
</dbReference>
<gene>
    <name evidence="6" type="ORF">CLV63_12732</name>
</gene>
<accession>A0A2P8CW49</accession>
<feature type="region of interest" description="Disordered" evidence="4">
    <location>
        <begin position="1"/>
        <end position="39"/>
    </location>
</feature>
<dbReference type="EMBL" id="PYGA01000027">
    <property type="protein sequence ID" value="PSK89159.1"/>
    <property type="molecule type" value="Genomic_DNA"/>
</dbReference>
<evidence type="ECO:0000256" key="1">
    <source>
        <dbReference type="ARBA" id="ARBA00008520"/>
    </source>
</evidence>
<keyword evidence="5" id="KW-1133">Transmembrane helix</keyword>
<dbReference type="SUPFAM" id="SSF53850">
    <property type="entry name" value="Periplasmic binding protein-like II"/>
    <property type="match status" value="1"/>
</dbReference>
<dbReference type="OrthoDB" id="3495561at2"/>
<sequence length="527" mass="55774">MSDDDPGPNTDGADAAGGTAEPGAAAGAPRPEPSRAHADDHSPVRNFYLAGTLAVLSTIALVVLTGWALTTPVDDPPGTLRVLTGNDASKAPVLYQELIEAWNAENEEYPAELVEVSAGADMQHAEMVRSTQGGAAAYDVINLDNQWIAEFARAERITPLSKAGGGSAGEGFLDSTIEAVEYNGEQWAVPFVADVGLLYFRSDLVDRADLEGKDWPEVYETLRDTAREHGDEVDHAYAGQFARYEGLTVNAMEFAWGESAAAGARSGGLVDGDGGVGLGAEPVRRGLRRIAEGLNDGTLPANSLTAQETAARQSFVDGDVLAMRNWPVQYDQLLSATAEEDRTRDPEGVAAHAGSGRPGADIEFGVMALPDGMSVLGGQSLAIAEGSPRQRKARDLIEFLTRPEHQRRLFHCGGYAPTRAGGYSGSVEGACPGVPGSAGGRSDIEDKYDGDRGDTRYVPRLRDAIEAARPRPVTPNYAMFTDAFTGGFHPVLAEHASAAEFDAELFDAQLDELRPPLRSALDGQGPP</sequence>
<keyword evidence="5" id="KW-0812">Transmembrane</keyword>
<keyword evidence="5" id="KW-0472">Membrane</keyword>
<evidence type="ECO:0000313" key="7">
    <source>
        <dbReference type="Proteomes" id="UP000240542"/>
    </source>
</evidence>
<dbReference type="PANTHER" id="PTHR43649">
    <property type="entry name" value="ARABINOSE-BINDING PROTEIN-RELATED"/>
    <property type="match status" value="1"/>
</dbReference>
<dbReference type="Gene3D" id="3.40.190.10">
    <property type="entry name" value="Periplasmic binding protein-like II"/>
    <property type="match status" value="2"/>
</dbReference>
<reference evidence="6 7" key="1">
    <citation type="submission" date="2018-03" db="EMBL/GenBank/DDBJ databases">
        <title>Genomic Encyclopedia of Archaeal and Bacterial Type Strains, Phase II (KMG-II): from individual species to whole genera.</title>
        <authorList>
            <person name="Goeker M."/>
        </authorList>
    </citation>
    <scope>NUCLEOTIDE SEQUENCE [LARGE SCALE GENOMIC DNA]</scope>
    <source>
        <strain evidence="6 7">DSM 45312</strain>
    </source>
</reference>
<evidence type="ECO:0000256" key="5">
    <source>
        <dbReference type="SAM" id="Phobius"/>
    </source>
</evidence>
<dbReference type="PANTHER" id="PTHR43649:SF34">
    <property type="entry name" value="ABC TRANSPORTER PERIPLASMIC-BINDING PROTEIN YCJN-RELATED"/>
    <property type="match status" value="1"/>
</dbReference>
<dbReference type="RefSeq" id="WP_106586256.1">
    <property type="nucleotide sequence ID" value="NZ_PYGA01000027.1"/>
</dbReference>
<keyword evidence="2" id="KW-0813">Transport</keyword>
<dbReference type="AlphaFoldDB" id="A0A2P8CW49"/>
<comment type="caution">
    <text evidence="6">The sequence shown here is derived from an EMBL/GenBank/DDBJ whole genome shotgun (WGS) entry which is preliminary data.</text>
</comment>